<dbReference type="Gene3D" id="1.10.490.10">
    <property type="entry name" value="Globins"/>
    <property type="match status" value="1"/>
</dbReference>
<dbReference type="InterPro" id="IPR009050">
    <property type="entry name" value="Globin-like_sf"/>
</dbReference>
<feature type="compositionally biased region" description="Basic and acidic residues" evidence="1">
    <location>
        <begin position="204"/>
        <end position="218"/>
    </location>
</feature>
<comment type="caution">
    <text evidence="2">The sequence shown here is derived from an EMBL/GenBank/DDBJ whole genome shotgun (WGS) entry which is preliminary data.</text>
</comment>
<dbReference type="OrthoDB" id="443789at2759"/>
<dbReference type="SUPFAM" id="SSF46458">
    <property type="entry name" value="Globin-like"/>
    <property type="match status" value="1"/>
</dbReference>
<proteinExistence type="predicted"/>
<evidence type="ECO:0000313" key="2">
    <source>
        <dbReference type="EMBL" id="CAE8635460.1"/>
    </source>
</evidence>
<reference evidence="2" key="1">
    <citation type="submission" date="2021-02" db="EMBL/GenBank/DDBJ databases">
        <authorList>
            <person name="Dougan E. K."/>
            <person name="Rhodes N."/>
            <person name="Thang M."/>
            <person name="Chan C."/>
        </authorList>
    </citation>
    <scope>NUCLEOTIDE SEQUENCE</scope>
</reference>
<keyword evidence="3" id="KW-1185">Reference proteome</keyword>
<dbReference type="GO" id="GO:0019825">
    <property type="term" value="F:oxygen binding"/>
    <property type="evidence" value="ECO:0007669"/>
    <property type="project" value="InterPro"/>
</dbReference>
<dbReference type="Proteomes" id="UP000654075">
    <property type="component" value="Unassembled WGS sequence"/>
</dbReference>
<dbReference type="GO" id="GO:0020037">
    <property type="term" value="F:heme binding"/>
    <property type="evidence" value="ECO:0007669"/>
    <property type="project" value="InterPro"/>
</dbReference>
<dbReference type="CDD" id="cd01040">
    <property type="entry name" value="Mb-like"/>
    <property type="match status" value="1"/>
</dbReference>
<dbReference type="InterPro" id="IPR012292">
    <property type="entry name" value="Globin/Proto"/>
</dbReference>
<feature type="non-terminal residue" evidence="2">
    <location>
        <position position="232"/>
    </location>
</feature>
<organism evidence="2 3">
    <name type="scientific">Polarella glacialis</name>
    <name type="common">Dinoflagellate</name>
    <dbReference type="NCBI Taxonomy" id="89957"/>
    <lineage>
        <taxon>Eukaryota</taxon>
        <taxon>Sar</taxon>
        <taxon>Alveolata</taxon>
        <taxon>Dinophyceae</taxon>
        <taxon>Suessiales</taxon>
        <taxon>Suessiaceae</taxon>
        <taxon>Polarella</taxon>
    </lineage>
</organism>
<feature type="region of interest" description="Disordered" evidence="1">
    <location>
        <begin position="178"/>
        <end position="232"/>
    </location>
</feature>
<feature type="non-terminal residue" evidence="2">
    <location>
        <position position="1"/>
    </location>
</feature>
<dbReference type="InterPro" id="IPR044399">
    <property type="entry name" value="Mb-like_M"/>
</dbReference>
<gene>
    <name evidence="2" type="ORF">PGLA1383_LOCUS51057</name>
</gene>
<accession>A0A813HBA9</accession>
<protein>
    <submittedName>
        <fullName evidence="2">Uncharacterized protein</fullName>
    </submittedName>
</protein>
<sequence length="232" mass="25833">EITLGDVNEINIETFEDCHLPFQMVEEAQFGWTSFLETFSSRDVAGEAVYSAIFESAPSLQGLFKTPRAVMSMRIMMGFNNIIMNLKSGRNVKQLVETLGFQHLNFEVTIPRVAIFRDAILNLMKSESGETLTNLGFEGIKRTLNFAGGGFVYVRTNYSERLRILSSSWRLVCGKQAESSEDAAGSGERSAEAEGSGEGSESSLLHKNEASDEFDKSRNKSKAKNNTWSRKE</sequence>
<evidence type="ECO:0000256" key="1">
    <source>
        <dbReference type="SAM" id="MobiDB-lite"/>
    </source>
</evidence>
<dbReference type="AlphaFoldDB" id="A0A813HBA9"/>
<dbReference type="EMBL" id="CAJNNV010031288">
    <property type="protein sequence ID" value="CAE8635460.1"/>
    <property type="molecule type" value="Genomic_DNA"/>
</dbReference>
<name>A0A813HBA9_POLGL</name>
<evidence type="ECO:0000313" key="3">
    <source>
        <dbReference type="Proteomes" id="UP000654075"/>
    </source>
</evidence>